<dbReference type="EMBL" id="RBRY01000109">
    <property type="protein sequence ID" value="RMR55131.1"/>
    <property type="molecule type" value="Genomic_DNA"/>
</dbReference>
<accession>A0A3M4VTI5</accession>
<organism evidence="2 3">
    <name type="scientific">Pseudomonas cichorii</name>
    <dbReference type="NCBI Taxonomy" id="36746"/>
    <lineage>
        <taxon>Bacteria</taxon>
        <taxon>Pseudomonadati</taxon>
        <taxon>Pseudomonadota</taxon>
        <taxon>Gammaproteobacteria</taxon>
        <taxon>Pseudomonadales</taxon>
        <taxon>Pseudomonadaceae</taxon>
        <taxon>Pseudomonas</taxon>
    </lineage>
</organism>
<dbReference type="AlphaFoldDB" id="A0A3M4VTI5"/>
<evidence type="ECO:0000313" key="3">
    <source>
        <dbReference type="Proteomes" id="UP000278332"/>
    </source>
</evidence>
<feature type="chain" id="PRO_5018312934" description="Lipoprotein" evidence="1">
    <location>
        <begin position="19"/>
        <end position="127"/>
    </location>
</feature>
<dbReference type="PROSITE" id="PS51257">
    <property type="entry name" value="PROKAR_LIPOPROTEIN"/>
    <property type="match status" value="1"/>
</dbReference>
<protein>
    <recommendedName>
        <fullName evidence="4">Lipoprotein</fullName>
    </recommendedName>
</protein>
<keyword evidence="1" id="KW-0732">Signal</keyword>
<evidence type="ECO:0008006" key="4">
    <source>
        <dbReference type="Google" id="ProtNLM"/>
    </source>
</evidence>
<dbReference type="Proteomes" id="UP000278332">
    <property type="component" value="Unassembled WGS sequence"/>
</dbReference>
<evidence type="ECO:0000313" key="2">
    <source>
        <dbReference type="EMBL" id="RMR55131.1"/>
    </source>
</evidence>
<gene>
    <name evidence="2" type="ORF">ALP84_01834</name>
</gene>
<sequence>MIKVVGSILLFTSLTSCAAQQVYNNHVYVKNRCSQTLEMKISNSSNLHSLERNVKSETDSRALVASFASYGEDVIGQIPDNYLLTISDATGTKVVDGARLRQYLGNVEKVTEGTQREWTINDVSICP</sequence>
<comment type="caution">
    <text evidence="2">The sequence shown here is derived from an EMBL/GenBank/DDBJ whole genome shotgun (WGS) entry which is preliminary data.</text>
</comment>
<evidence type="ECO:0000256" key="1">
    <source>
        <dbReference type="SAM" id="SignalP"/>
    </source>
</evidence>
<name>A0A3M4VTI5_PSECI</name>
<dbReference type="RefSeq" id="WP_122321397.1">
    <property type="nucleotide sequence ID" value="NZ_RBRY01000109.1"/>
</dbReference>
<feature type="signal peptide" evidence="1">
    <location>
        <begin position="1"/>
        <end position="18"/>
    </location>
</feature>
<proteinExistence type="predicted"/>
<reference evidence="2 3" key="1">
    <citation type="submission" date="2018-08" db="EMBL/GenBank/DDBJ databases">
        <title>Recombination of ecologically and evolutionarily significant loci maintains genetic cohesion in the Pseudomonas syringae species complex.</title>
        <authorList>
            <person name="Dillon M."/>
            <person name="Thakur S."/>
            <person name="Almeida R.N.D."/>
            <person name="Weir B.S."/>
            <person name="Guttman D.S."/>
        </authorList>
    </citation>
    <scope>NUCLEOTIDE SEQUENCE [LARGE SCALE GENOMIC DNA]</scope>
    <source>
        <strain evidence="2 3">ICMP 6917</strain>
    </source>
</reference>